<protein>
    <submittedName>
        <fullName evidence="1">Uncharacterized protein</fullName>
    </submittedName>
</protein>
<name>A0ABX2ZY88_9GAMM</name>
<gene>
    <name evidence="1" type="ORF">BGC07_15750</name>
</gene>
<evidence type="ECO:0000313" key="2">
    <source>
        <dbReference type="Proteomes" id="UP000094329"/>
    </source>
</evidence>
<reference evidence="1 2" key="1">
    <citation type="submission" date="2016-08" db="EMBL/GenBank/DDBJ databases">
        <title>Draft genome sequence of Candidatus Piscirickettsia litoralis, from seawater.</title>
        <authorList>
            <person name="Wan X."/>
            <person name="Lee A.J."/>
            <person name="Hou S."/>
            <person name="Donachie S.P."/>
        </authorList>
    </citation>
    <scope>NUCLEOTIDE SEQUENCE [LARGE SCALE GENOMIC DNA]</scope>
    <source>
        <strain evidence="1 2">Y2</strain>
    </source>
</reference>
<organism evidence="1 2">
    <name type="scientific">Piscirickettsia litoralis</name>
    <dbReference type="NCBI Taxonomy" id="1891921"/>
    <lineage>
        <taxon>Bacteria</taxon>
        <taxon>Pseudomonadati</taxon>
        <taxon>Pseudomonadota</taxon>
        <taxon>Gammaproteobacteria</taxon>
        <taxon>Thiotrichales</taxon>
        <taxon>Piscirickettsiaceae</taxon>
        <taxon>Piscirickettsia</taxon>
    </lineage>
</organism>
<keyword evidence="2" id="KW-1185">Reference proteome</keyword>
<dbReference type="RefSeq" id="WP_069314026.1">
    <property type="nucleotide sequence ID" value="NZ_MDTU01000002.1"/>
</dbReference>
<comment type="caution">
    <text evidence="1">The sequence shown here is derived from an EMBL/GenBank/DDBJ whole genome shotgun (WGS) entry which is preliminary data.</text>
</comment>
<proteinExistence type="predicted"/>
<evidence type="ECO:0000313" key="1">
    <source>
        <dbReference type="EMBL" id="ODN41561.1"/>
    </source>
</evidence>
<accession>A0ABX2ZY88</accession>
<dbReference type="Proteomes" id="UP000094329">
    <property type="component" value="Unassembled WGS sequence"/>
</dbReference>
<sequence length="82" mass="9368">MPEAKKPQETSVDAQQNNVINEAPAIQEKIQLRALTTVYLSDQHIYPPGEIFEADLKNAERCIDMKAAEEYHASKLRKRKKS</sequence>
<dbReference type="EMBL" id="MDTU01000002">
    <property type="protein sequence ID" value="ODN41561.1"/>
    <property type="molecule type" value="Genomic_DNA"/>
</dbReference>